<dbReference type="EMBL" id="JACJLA010000001">
    <property type="protein sequence ID" value="MBM6911933.1"/>
    <property type="molecule type" value="Genomic_DNA"/>
</dbReference>
<gene>
    <name evidence="2" type="ORF">H6A01_01145</name>
</gene>
<evidence type="ECO:0000259" key="1">
    <source>
        <dbReference type="SMART" id="SM00382"/>
    </source>
</evidence>
<dbReference type="GO" id="GO:0005524">
    <property type="term" value="F:ATP binding"/>
    <property type="evidence" value="ECO:0007669"/>
    <property type="project" value="UniProtKB-KW"/>
</dbReference>
<sequence>MTDLTALLTKVPSDVKEQAFLADDEARIAAALAREHITLDKAVAQNENYFFRLLEFARSNEHCTFHCPGRAACNHVVKGYTAKVDAHGYVSYAPCQAGKAYEDVFSSAELKEAARIPALYRAMTFANYDGNEMNRDALAYGKTLSMGKSGGRGLFLIGPTGVGKTHLAVAILQAWLQNNRSGAFCTVPLLMERLRECVHSHERKSRYLESLSKVDLLVLDDFGAEHDTDWVREQLLLIIDARYAEGKPMVITSNLTMEEFEAEGGIASQRICSRLAGSCEVFLLDGEDRRTMSPCQESCSMAPLC</sequence>
<dbReference type="InterPro" id="IPR003593">
    <property type="entry name" value="AAA+_ATPase"/>
</dbReference>
<protein>
    <submittedName>
        <fullName evidence="2">ATP-binding protein</fullName>
    </submittedName>
</protein>
<comment type="caution">
    <text evidence="2">The sequence shown here is derived from an EMBL/GenBank/DDBJ whole genome shotgun (WGS) entry which is preliminary data.</text>
</comment>
<evidence type="ECO:0000313" key="3">
    <source>
        <dbReference type="Proteomes" id="UP000707138"/>
    </source>
</evidence>
<dbReference type="SMART" id="SM00382">
    <property type="entry name" value="AAA"/>
    <property type="match status" value="1"/>
</dbReference>
<evidence type="ECO:0000313" key="2">
    <source>
        <dbReference type="EMBL" id="MBM6911933.1"/>
    </source>
</evidence>
<proteinExistence type="predicted"/>
<keyword evidence="3" id="KW-1185">Reference proteome</keyword>
<dbReference type="CDD" id="cd00009">
    <property type="entry name" value="AAA"/>
    <property type="match status" value="1"/>
</dbReference>
<dbReference type="Proteomes" id="UP000707138">
    <property type="component" value="Unassembled WGS sequence"/>
</dbReference>
<dbReference type="PANTHER" id="PTHR30050:SF4">
    <property type="entry name" value="ATP-BINDING PROTEIN RV3427C IN INSERTION SEQUENCE-RELATED"/>
    <property type="match status" value="1"/>
</dbReference>
<organism evidence="2 3">
    <name type="scientific">Veillonella magna</name>
    <dbReference type="NCBI Taxonomy" id="464322"/>
    <lineage>
        <taxon>Bacteria</taxon>
        <taxon>Bacillati</taxon>
        <taxon>Bacillota</taxon>
        <taxon>Negativicutes</taxon>
        <taxon>Veillonellales</taxon>
        <taxon>Veillonellaceae</taxon>
        <taxon>Veillonella</taxon>
    </lineage>
</organism>
<dbReference type="Pfam" id="PF01695">
    <property type="entry name" value="IstB_IS21"/>
    <property type="match status" value="1"/>
</dbReference>
<dbReference type="Gene3D" id="3.40.50.300">
    <property type="entry name" value="P-loop containing nucleotide triphosphate hydrolases"/>
    <property type="match status" value="1"/>
</dbReference>
<dbReference type="InterPro" id="IPR027417">
    <property type="entry name" value="P-loop_NTPase"/>
</dbReference>
<keyword evidence="2" id="KW-0547">Nucleotide-binding</keyword>
<dbReference type="InterPro" id="IPR002611">
    <property type="entry name" value="IstB_ATP-bd"/>
</dbReference>
<dbReference type="RefSeq" id="WP_205087247.1">
    <property type="nucleotide sequence ID" value="NZ_JACJLA010000001.1"/>
</dbReference>
<name>A0ABS2GFJ5_9FIRM</name>
<reference evidence="2 3" key="1">
    <citation type="journal article" date="2021" name="Sci. Rep.">
        <title>The distribution of antibiotic resistance genes in chicken gut microbiota commensals.</title>
        <authorList>
            <person name="Juricova H."/>
            <person name="Matiasovicova J."/>
            <person name="Kubasova T."/>
            <person name="Cejkova D."/>
            <person name="Rychlik I."/>
        </authorList>
    </citation>
    <scope>NUCLEOTIDE SEQUENCE [LARGE SCALE GENOMIC DNA]</scope>
    <source>
        <strain evidence="2 3">An537</strain>
    </source>
</reference>
<keyword evidence="2" id="KW-0067">ATP-binding</keyword>
<feature type="domain" description="AAA+ ATPase" evidence="1">
    <location>
        <begin position="150"/>
        <end position="287"/>
    </location>
</feature>
<accession>A0ABS2GFJ5</accession>
<dbReference type="SUPFAM" id="SSF52540">
    <property type="entry name" value="P-loop containing nucleoside triphosphate hydrolases"/>
    <property type="match status" value="1"/>
</dbReference>
<dbReference type="PANTHER" id="PTHR30050">
    <property type="entry name" value="CHROMOSOMAL REPLICATION INITIATOR PROTEIN DNAA"/>
    <property type="match status" value="1"/>
</dbReference>